<dbReference type="Proteomes" id="UP001155901">
    <property type="component" value="Unassembled WGS sequence"/>
</dbReference>
<evidence type="ECO:0000313" key="3">
    <source>
        <dbReference type="Proteomes" id="UP001155901"/>
    </source>
</evidence>
<dbReference type="EMBL" id="JAHTGR010000006">
    <property type="protein sequence ID" value="MBV6321900.1"/>
    <property type="molecule type" value="Genomic_DNA"/>
</dbReference>
<proteinExistence type="predicted"/>
<keyword evidence="4" id="KW-1185">Reference proteome</keyword>
<name>A0AA41H7D9_9BURK</name>
<protein>
    <submittedName>
        <fullName evidence="1">DUF4128 domain-containing protein</fullName>
    </submittedName>
</protein>
<sequence length="137" mass="15166">MSIPNIRNALEQALASISPAIDIVHENGERYEPQEGVPYCEAYLMLAEPSNPTVGEHFYQERGILQVNLQYPPLAGTLACAQQAELIRALFKRGAAFTDGGVTVQIDRTAEIGAGDQVEGRWKQIVRVRWHADIFTS</sequence>
<dbReference type="Pfam" id="PF13554">
    <property type="entry name" value="Phage_tail_terminator_5"/>
    <property type="match status" value="1"/>
</dbReference>
<dbReference type="EMBL" id="JALJZU010000001">
    <property type="protein sequence ID" value="MCP2007106.1"/>
    <property type="molecule type" value="Genomic_DNA"/>
</dbReference>
<comment type="caution">
    <text evidence="1">The sequence shown here is derived from an EMBL/GenBank/DDBJ whole genome shotgun (WGS) entry which is preliminary data.</text>
</comment>
<gene>
    <name evidence="1" type="ORF">KVP70_13200</name>
    <name evidence="2" type="ORF">L1274_000794</name>
</gene>
<evidence type="ECO:0000313" key="4">
    <source>
        <dbReference type="Proteomes" id="UP001162889"/>
    </source>
</evidence>
<reference evidence="1" key="1">
    <citation type="submission" date="2021-07" db="EMBL/GenBank/DDBJ databases">
        <title>Characterization of violacein-producing bacteria and related species.</title>
        <authorList>
            <person name="Wilson H.S."/>
            <person name="De Leon M.E."/>
        </authorList>
    </citation>
    <scope>NUCLEOTIDE SEQUENCE</scope>
    <source>
        <strain evidence="1">HSC-15S17</strain>
    </source>
</reference>
<dbReference type="RefSeq" id="WP_217942689.1">
    <property type="nucleotide sequence ID" value="NZ_JAHTGR010000006.1"/>
</dbReference>
<evidence type="ECO:0000313" key="2">
    <source>
        <dbReference type="EMBL" id="MCP2007106.1"/>
    </source>
</evidence>
<organism evidence="1 3">
    <name type="scientific">Duganella violaceipulchra</name>
    <dbReference type="NCBI Taxonomy" id="2849652"/>
    <lineage>
        <taxon>Bacteria</taxon>
        <taxon>Pseudomonadati</taxon>
        <taxon>Pseudomonadota</taxon>
        <taxon>Betaproteobacteria</taxon>
        <taxon>Burkholderiales</taxon>
        <taxon>Oxalobacteraceae</taxon>
        <taxon>Telluria group</taxon>
        <taxon>Duganella</taxon>
    </lineage>
</organism>
<dbReference type="Proteomes" id="UP001162889">
    <property type="component" value="Unassembled WGS sequence"/>
</dbReference>
<evidence type="ECO:0000313" key="1">
    <source>
        <dbReference type="EMBL" id="MBV6321900.1"/>
    </source>
</evidence>
<dbReference type="AlphaFoldDB" id="A0AA41H7D9"/>
<dbReference type="InterPro" id="IPR025395">
    <property type="entry name" value="Phage_tail_terminator-like"/>
</dbReference>
<reference evidence="2" key="2">
    <citation type="submission" date="2022-03" db="EMBL/GenBank/DDBJ databases">
        <title>Genome Encyclopedia of Bacteria and Archaea VI: Functional Genomics of Type Strains.</title>
        <authorList>
            <person name="Whitman W."/>
        </authorList>
    </citation>
    <scope>NUCLEOTIDE SEQUENCE</scope>
    <source>
        <strain evidence="2">HSC-15S17</strain>
    </source>
</reference>
<accession>A0AA41H7D9</accession>